<dbReference type="InterPro" id="IPR039618">
    <property type="entry name" value="CLE9-13"/>
</dbReference>
<dbReference type="Proteomes" id="UP001497480">
    <property type="component" value="Unassembled WGS sequence"/>
</dbReference>
<accession>A0AAV1WDN0</accession>
<proteinExistence type="inferred from homology"/>
<evidence type="ECO:0000256" key="1">
    <source>
        <dbReference type="ARBA" id="ARBA00005416"/>
    </source>
</evidence>
<protein>
    <recommendedName>
        <fullName evidence="8">CLAVATA3/ESR (CLE)-related protein 13</fullName>
    </recommendedName>
</protein>
<evidence type="ECO:0000313" key="6">
    <source>
        <dbReference type="EMBL" id="CAL0307154.1"/>
    </source>
</evidence>
<organism evidence="6 7">
    <name type="scientific">Lupinus luteus</name>
    <name type="common">European yellow lupine</name>
    <dbReference type="NCBI Taxonomy" id="3873"/>
    <lineage>
        <taxon>Eukaryota</taxon>
        <taxon>Viridiplantae</taxon>
        <taxon>Streptophyta</taxon>
        <taxon>Embryophyta</taxon>
        <taxon>Tracheophyta</taxon>
        <taxon>Spermatophyta</taxon>
        <taxon>Magnoliopsida</taxon>
        <taxon>eudicotyledons</taxon>
        <taxon>Gunneridae</taxon>
        <taxon>Pentapetalae</taxon>
        <taxon>rosids</taxon>
        <taxon>fabids</taxon>
        <taxon>Fabales</taxon>
        <taxon>Fabaceae</taxon>
        <taxon>Papilionoideae</taxon>
        <taxon>50 kb inversion clade</taxon>
        <taxon>genistoids sensu lato</taxon>
        <taxon>core genistoids</taxon>
        <taxon>Genisteae</taxon>
        <taxon>Lupinus</taxon>
    </lineage>
</organism>
<evidence type="ECO:0000256" key="5">
    <source>
        <dbReference type="SAM" id="MobiDB-lite"/>
    </source>
</evidence>
<comment type="similarity">
    <text evidence="1">Belongs to the CLV3/ESR signal peptide family.</text>
</comment>
<dbReference type="GO" id="GO:0030154">
    <property type="term" value="P:cell differentiation"/>
    <property type="evidence" value="ECO:0007669"/>
    <property type="project" value="UniProtKB-KW"/>
</dbReference>
<keyword evidence="7" id="KW-1185">Reference proteome</keyword>
<keyword evidence="3" id="KW-0221">Differentiation</keyword>
<gene>
    <name evidence="6" type="ORF">LLUT_LOCUS8214</name>
</gene>
<feature type="region of interest" description="Disordered" evidence="5">
    <location>
        <begin position="73"/>
        <end position="112"/>
    </location>
</feature>
<dbReference type="PANTHER" id="PTHR34359:SF28">
    <property type="entry name" value="CLAVATA3_ESR (CLE)-RELATED PROTEIN 12"/>
    <property type="match status" value="1"/>
</dbReference>
<feature type="compositionally biased region" description="Basic and acidic residues" evidence="5">
    <location>
        <begin position="83"/>
        <end position="102"/>
    </location>
</feature>
<evidence type="ECO:0000313" key="7">
    <source>
        <dbReference type="Proteomes" id="UP001497480"/>
    </source>
</evidence>
<evidence type="ECO:0000256" key="4">
    <source>
        <dbReference type="ARBA" id="ARBA00023278"/>
    </source>
</evidence>
<evidence type="ECO:0000256" key="2">
    <source>
        <dbReference type="ARBA" id="ARBA00022473"/>
    </source>
</evidence>
<evidence type="ECO:0008006" key="8">
    <source>
        <dbReference type="Google" id="ProtNLM"/>
    </source>
</evidence>
<comment type="caution">
    <text evidence="6">The sequence shown here is derived from an EMBL/GenBank/DDBJ whole genome shotgun (WGS) entry which is preliminary data.</text>
</comment>
<keyword evidence="4" id="KW-0379">Hydroxylation</keyword>
<evidence type="ECO:0000256" key="3">
    <source>
        <dbReference type="ARBA" id="ARBA00022782"/>
    </source>
</evidence>
<dbReference type="AlphaFoldDB" id="A0AAV1WDN0"/>
<reference evidence="6 7" key="1">
    <citation type="submission" date="2024-03" db="EMBL/GenBank/DDBJ databases">
        <authorList>
            <person name="Martinez-Hernandez J."/>
        </authorList>
    </citation>
    <scope>NUCLEOTIDE SEQUENCE [LARGE SCALE GENOMIC DNA]</scope>
</reference>
<dbReference type="PANTHER" id="PTHR34359">
    <property type="entry name" value="CLAVATA3/ESR (CLE)-RELATED PROTEIN 10"/>
    <property type="match status" value="1"/>
</dbReference>
<dbReference type="EMBL" id="CAXHTB010000005">
    <property type="protein sequence ID" value="CAL0307154.1"/>
    <property type="molecule type" value="Genomic_DNA"/>
</dbReference>
<sequence>MAMIIKFQYVLTFFLCIFLFVTLFSAWFGFKSNDGSSNTIISNNKHELYVPHNRKMLAMGFDFTPLLHHHHRRHHHHQSHVLTHREPSENEIDQRYGVDKRLVPSGPDPLHH</sequence>
<name>A0AAV1WDN0_LUPLU</name>
<keyword evidence="2" id="KW-0217">Developmental protein</keyword>